<name>A0A5B2V4R3_9PSED</name>
<accession>A0A5B2V4R3</accession>
<proteinExistence type="predicted"/>
<evidence type="ECO:0000256" key="1">
    <source>
        <dbReference type="SAM" id="MobiDB-lite"/>
    </source>
</evidence>
<sequence length="186" mass="20587">MKSPEQNLSAAPNIPANGAPVQTPADQQNPSGEQDEQAHFDLAEEDPKLASGTHQTPGDKLLARLLKTTEQPSFSRDLDKLAQMLQVHIQAGESRNGSSTRLQVNLAQLGQVDVQLNHSRGELHVEIHASPGSLLQLQLARGDLMERLQRLHPGQPIQLTFAQQQHGGDQGSRQRRHVYDEWEQEP</sequence>
<dbReference type="Proteomes" id="UP000325296">
    <property type="component" value="Unassembled WGS sequence"/>
</dbReference>
<feature type="compositionally biased region" description="Polar residues" evidence="1">
    <location>
        <begin position="1"/>
        <end position="10"/>
    </location>
</feature>
<dbReference type="NCBIfam" id="TIGR02514">
    <property type="entry name" value="type_III_yscP"/>
    <property type="match status" value="1"/>
</dbReference>
<protein>
    <submittedName>
        <fullName evidence="2">Type III secretion system needle length determinant</fullName>
    </submittedName>
</protein>
<dbReference type="InterPro" id="IPR013354">
    <property type="entry name" value="T3SS_YscP_C"/>
</dbReference>
<dbReference type="CDD" id="cd17467">
    <property type="entry name" value="T3SS_YscP_C"/>
    <property type="match status" value="1"/>
</dbReference>
<gene>
    <name evidence="2" type="ORF">F1720_02005</name>
</gene>
<dbReference type="EMBL" id="VUOL01000001">
    <property type="protein sequence ID" value="KAA2233964.1"/>
    <property type="molecule type" value="Genomic_DNA"/>
</dbReference>
<evidence type="ECO:0000313" key="2">
    <source>
        <dbReference type="EMBL" id="KAA2233964.1"/>
    </source>
</evidence>
<dbReference type="OrthoDB" id="7018694at2"/>
<organism evidence="2 3">
    <name type="scientific">Pseudomonas brenneri</name>
    <dbReference type="NCBI Taxonomy" id="129817"/>
    <lineage>
        <taxon>Bacteria</taxon>
        <taxon>Pseudomonadati</taxon>
        <taxon>Pseudomonadota</taxon>
        <taxon>Gammaproteobacteria</taxon>
        <taxon>Pseudomonadales</taxon>
        <taxon>Pseudomonadaceae</taxon>
        <taxon>Pseudomonas</taxon>
    </lineage>
</organism>
<reference evidence="2 3" key="1">
    <citation type="submission" date="2019-09" db="EMBL/GenBank/DDBJ databases">
        <title>Draft genome sequence of Pseudomonas brenneri CCUG 51514(T).</title>
        <authorList>
            <person name="Tunovic T."/>
            <person name="Pineiro-Iglesias B."/>
            <person name="Unosson C."/>
            <person name="Inganas E."/>
            <person name="Ohlen M."/>
            <person name="Cardew S."/>
            <person name="Jensie-Markopoulos S."/>
            <person name="Salva-Serra F."/>
            <person name="Jaen-Luchoro D."/>
            <person name="Svensson-Stadler L."/>
            <person name="Chun J."/>
            <person name="Moore E."/>
        </authorList>
    </citation>
    <scope>NUCLEOTIDE SEQUENCE [LARGE SCALE GENOMIC DNA]</scope>
    <source>
        <strain evidence="2 3">CCUG 51514</strain>
    </source>
</reference>
<dbReference type="InterPro" id="IPR038610">
    <property type="entry name" value="FliK-like_C_sf"/>
</dbReference>
<dbReference type="AlphaFoldDB" id="A0A5B2V4R3"/>
<evidence type="ECO:0000313" key="3">
    <source>
        <dbReference type="Proteomes" id="UP000325296"/>
    </source>
</evidence>
<feature type="compositionally biased region" description="Basic and acidic residues" evidence="1">
    <location>
        <begin position="36"/>
        <end position="48"/>
    </location>
</feature>
<feature type="region of interest" description="Disordered" evidence="1">
    <location>
        <begin position="1"/>
        <end position="57"/>
    </location>
</feature>
<dbReference type="Gene3D" id="3.30.750.140">
    <property type="match status" value="1"/>
</dbReference>
<feature type="region of interest" description="Disordered" evidence="1">
    <location>
        <begin position="162"/>
        <end position="186"/>
    </location>
</feature>
<comment type="caution">
    <text evidence="2">The sequence shown here is derived from an EMBL/GenBank/DDBJ whole genome shotgun (WGS) entry which is preliminary data.</text>
</comment>